<geneLocation type="plasmid" evidence="3">
    <name>pjcm18538 dna</name>
</geneLocation>
<keyword evidence="3" id="KW-1185">Reference proteome</keyword>
<dbReference type="Pfam" id="PF12867">
    <property type="entry name" value="DinB_2"/>
    <property type="match status" value="1"/>
</dbReference>
<dbReference type="EMBL" id="AP022593">
    <property type="protein sequence ID" value="BBY47128.1"/>
    <property type="molecule type" value="Genomic_DNA"/>
</dbReference>
<gene>
    <name evidence="2" type="ORF">MARA_05960</name>
</gene>
<dbReference type="AlphaFoldDB" id="A0A7I7RRC9"/>
<dbReference type="Proteomes" id="UP000467428">
    <property type="component" value="Chromosome"/>
</dbReference>
<dbReference type="InterPro" id="IPR024775">
    <property type="entry name" value="DinB-like"/>
</dbReference>
<accession>A0A7I7RRC9</accession>
<evidence type="ECO:0000313" key="3">
    <source>
        <dbReference type="Proteomes" id="UP000467428"/>
    </source>
</evidence>
<evidence type="ECO:0000259" key="1">
    <source>
        <dbReference type="Pfam" id="PF12867"/>
    </source>
</evidence>
<proteinExistence type="predicted"/>
<dbReference type="SUPFAM" id="SSF109854">
    <property type="entry name" value="DinB/YfiT-like putative metalloenzymes"/>
    <property type="match status" value="1"/>
</dbReference>
<name>A0A7I7RRC9_9MYCO</name>
<sequence>MLWYWTTALARLEQRDPPDRHDVTWPGSGMAAIAALRDLCTRWRTALTALDDEDLARPSAFPWPADAGRTVAHMTAWLNVELAKNAAEIGQIRMIRATTG</sequence>
<evidence type="ECO:0000313" key="2">
    <source>
        <dbReference type="EMBL" id="BBY47128.1"/>
    </source>
</evidence>
<reference evidence="2 3" key="1">
    <citation type="journal article" date="2019" name="Emerg. Microbes Infect.">
        <title>Comprehensive subspecies identification of 175 nontuberculous mycobacteria species based on 7547 genomic profiles.</title>
        <authorList>
            <person name="Matsumoto Y."/>
            <person name="Kinjo T."/>
            <person name="Motooka D."/>
            <person name="Nabeya D."/>
            <person name="Jung N."/>
            <person name="Uechi K."/>
            <person name="Horii T."/>
            <person name="Iida T."/>
            <person name="Fujita J."/>
            <person name="Nakamura S."/>
        </authorList>
    </citation>
    <scope>NUCLEOTIDE SEQUENCE [LARGE SCALE GENOMIC DNA]</scope>
    <source>
        <strain evidence="2 3">JCM 18538</strain>
    </source>
</reference>
<dbReference type="KEGG" id="marz:MARA_05960"/>
<organism evidence="2 3">
    <name type="scientific">Mycolicibacterium arabiense</name>
    <dbReference type="NCBI Taxonomy" id="1286181"/>
    <lineage>
        <taxon>Bacteria</taxon>
        <taxon>Bacillati</taxon>
        <taxon>Actinomycetota</taxon>
        <taxon>Actinomycetes</taxon>
        <taxon>Mycobacteriales</taxon>
        <taxon>Mycobacteriaceae</taxon>
        <taxon>Mycolicibacterium</taxon>
    </lineage>
</organism>
<protein>
    <recommendedName>
        <fullName evidence="1">DinB-like domain-containing protein</fullName>
    </recommendedName>
</protein>
<dbReference type="InterPro" id="IPR034660">
    <property type="entry name" value="DinB/YfiT-like"/>
</dbReference>
<feature type="domain" description="DinB-like" evidence="1">
    <location>
        <begin position="3"/>
        <end position="89"/>
    </location>
</feature>